<organism evidence="2 3">
    <name type="scientific">Elysia marginata</name>
    <dbReference type="NCBI Taxonomy" id="1093978"/>
    <lineage>
        <taxon>Eukaryota</taxon>
        <taxon>Metazoa</taxon>
        <taxon>Spiralia</taxon>
        <taxon>Lophotrochozoa</taxon>
        <taxon>Mollusca</taxon>
        <taxon>Gastropoda</taxon>
        <taxon>Heterobranchia</taxon>
        <taxon>Euthyneura</taxon>
        <taxon>Panpulmonata</taxon>
        <taxon>Sacoglossa</taxon>
        <taxon>Placobranchoidea</taxon>
        <taxon>Plakobranchidae</taxon>
        <taxon>Elysia</taxon>
    </lineage>
</organism>
<accession>A0AAV4J2S4</accession>
<name>A0AAV4J2S4_9GAST</name>
<dbReference type="AlphaFoldDB" id="A0AAV4J2S4"/>
<dbReference type="Proteomes" id="UP000762676">
    <property type="component" value="Unassembled WGS sequence"/>
</dbReference>
<keyword evidence="3" id="KW-1185">Reference proteome</keyword>
<dbReference type="EMBL" id="BMAT01002943">
    <property type="protein sequence ID" value="GFS17057.1"/>
    <property type="molecule type" value="Genomic_DNA"/>
</dbReference>
<proteinExistence type="predicted"/>
<feature type="region of interest" description="Disordered" evidence="1">
    <location>
        <begin position="224"/>
        <end position="248"/>
    </location>
</feature>
<evidence type="ECO:0000313" key="3">
    <source>
        <dbReference type="Proteomes" id="UP000762676"/>
    </source>
</evidence>
<reference evidence="2 3" key="1">
    <citation type="journal article" date="2021" name="Elife">
        <title>Chloroplast acquisition without the gene transfer in kleptoplastic sea slugs, Plakobranchus ocellatus.</title>
        <authorList>
            <person name="Maeda T."/>
            <person name="Takahashi S."/>
            <person name="Yoshida T."/>
            <person name="Shimamura S."/>
            <person name="Takaki Y."/>
            <person name="Nagai Y."/>
            <person name="Toyoda A."/>
            <person name="Suzuki Y."/>
            <person name="Arimoto A."/>
            <person name="Ishii H."/>
            <person name="Satoh N."/>
            <person name="Nishiyama T."/>
            <person name="Hasebe M."/>
            <person name="Maruyama T."/>
            <person name="Minagawa J."/>
            <person name="Obokata J."/>
            <person name="Shigenobu S."/>
        </authorList>
    </citation>
    <scope>NUCLEOTIDE SEQUENCE [LARGE SCALE GENOMIC DNA]</scope>
</reference>
<evidence type="ECO:0000313" key="2">
    <source>
        <dbReference type="EMBL" id="GFS17057.1"/>
    </source>
</evidence>
<sequence length="275" mass="30612">MPNVSAPRLKASLSMPNTPLTKFKRLISMANTSIPKFKTSISMPNTSMPKFKTSISMSNTSIPKFKRSISMPNTSIPKFKTSIAMSNTSIPKFKRSISMPNTSMPKFKRSISVSNTSIPKFKTSLSMRKTSYPTVYKLLTILTTSHRAPNSPLGSANASLRQLVTSSPNLTGTSQMTFNLTRKRRYDYEDTYEWPPGDSTGYDFDVSKCAASWFSGRQPDLGVGRRLRPRGSHSVAGSRPELAGGRHPRHLPLLLPGLRRHDRGLHVLRELHSVL</sequence>
<gene>
    <name evidence="2" type="ORF">ElyMa_001488000</name>
</gene>
<evidence type="ECO:0000256" key="1">
    <source>
        <dbReference type="SAM" id="MobiDB-lite"/>
    </source>
</evidence>
<comment type="caution">
    <text evidence="2">The sequence shown here is derived from an EMBL/GenBank/DDBJ whole genome shotgun (WGS) entry which is preliminary data.</text>
</comment>
<protein>
    <submittedName>
        <fullName evidence="2">Cardiomyopathy-associated protein 5</fullName>
    </submittedName>
</protein>